<organism evidence="1">
    <name type="scientific">Cyberlindnera fabianii</name>
    <name type="common">Yeast</name>
    <name type="synonym">Hansenula fabianii</name>
    <dbReference type="NCBI Taxonomy" id="36022"/>
    <lineage>
        <taxon>Eukaryota</taxon>
        <taxon>Fungi</taxon>
        <taxon>Dikarya</taxon>
        <taxon>Ascomycota</taxon>
        <taxon>Saccharomycotina</taxon>
        <taxon>Saccharomycetes</taxon>
        <taxon>Phaffomycetales</taxon>
        <taxon>Phaffomycetaceae</taxon>
        <taxon>Cyberlindnera</taxon>
    </lineage>
</organism>
<dbReference type="InterPro" id="IPR036322">
    <property type="entry name" value="WD40_repeat_dom_sf"/>
</dbReference>
<dbReference type="OrthoDB" id="6021743at2759"/>
<evidence type="ECO:0000313" key="1">
    <source>
        <dbReference type="EMBL" id="CDR43293.1"/>
    </source>
</evidence>
<name>A0A061B045_CYBFA</name>
<sequence length="570" mass="64304">MVSDLIIPRVEFNGFHNVLHWSPDGSIALNTSGQISIYKPKHTKEITKSSAVLFDLVKVDIEKLPVNQLFDAEMSDERTGTLFTASTQSINKLQWSPLYENVSYLAILTSYHGVYIIRDGNIWLDVTTKEPITSQAQFDQQKTHSFGWIATEHNLLLCEGLASGHIRTIDIFENEEQDFLKVSDHPIVHLKVVDNVMFAVSSKNEIFKIDGSKVEQLKDADRSMIYDIYVDSTDTVFYTTYSKLHKLSKNDSNSTNTGLTTPSQVFPCGQSKLLLIAQSKTAEFTYDLEHTPNDTTEPLLKKRIQRWNSKFNDFNTRTPLLKIYGASLNFSGNVLAVLYELEQDAGFKYQISSENTYNVMFVTLDNHGSSKGSSLAHFQEFKITGTIRDVTPEKITPDYGTDFSTFIRESVNGDSDITKWASQNLIYGDKDELIKKKYATLLLNYIKKNKLTPENIIDKAVINNLHIVAGLNISGEVTDVPFTNSGFTETFDFVLTQNPESMRSKTDNEWPTCSLTFLPILTTAVRVDPVSGRRFIDLTRDTENDYGTLTKAILSASDISIYSGCRFVVK</sequence>
<proteinExistence type="predicted"/>
<dbReference type="AlphaFoldDB" id="A0A061B045"/>
<dbReference type="PhylomeDB" id="A0A061B045"/>
<dbReference type="SUPFAM" id="SSF50978">
    <property type="entry name" value="WD40 repeat-like"/>
    <property type="match status" value="1"/>
</dbReference>
<dbReference type="VEuPathDB" id="FungiDB:BON22_2956"/>
<reference evidence="1" key="1">
    <citation type="journal article" date="2014" name="Genome Announc.">
        <title>Genome sequence of the yeast Cyberlindnera fabianii (Hansenula fabianii).</title>
        <authorList>
            <person name="Freel K.C."/>
            <person name="Sarilar V."/>
            <person name="Neuveglise C."/>
            <person name="Devillers H."/>
            <person name="Friedrich A."/>
            <person name="Schacherer J."/>
        </authorList>
    </citation>
    <scope>NUCLEOTIDE SEQUENCE</scope>
    <source>
        <strain evidence="1">YJS4271</strain>
    </source>
</reference>
<gene>
    <name evidence="1" type="ORF">CYFA0S_11e03400g</name>
</gene>
<accession>A0A061B045</accession>
<dbReference type="EMBL" id="LK052896">
    <property type="protein sequence ID" value="CDR43293.1"/>
    <property type="molecule type" value="Genomic_DNA"/>
</dbReference>
<protein>
    <submittedName>
        <fullName evidence="1">CYFA0S11e03400g1_1</fullName>
    </submittedName>
</protein>